<dbReference type="Ensembl" id="ENSEAST00005043437.1">
    <property type="protein sequence ID" value="ENSEASP00005057667.1"/>
    <property type="gene ID" value="ENSEASG00005023698.1"/>
</dbReference>
<organism evidence="8 9">
    <name type="scientific">Equus asinus</name>
    <name type="common">Donkey</name>
    <name type="synonym">Equus africanus asinus</name>
    <dbReference type="NCBI Taxonomy" id="9793"/>
    <lineage>
        <taxon>Eukaryota</taxon>
        <taxon>Metazoa</taxon>
        <taxon>Chordata</taxon>
        <taxon>Craniata</taxon>
        <taxon>Vertebrata</taxon>
        <taxon>Euteleostomi</taxon>
        <taxon>Mammalia</taxon>
        <taxon>Eutheria</taxon>
        <taxon>Laurasiatheria</taxon>
        <taxon>Perissodactyla</taxon>
        <taxon>Equidae</taxon>
        <taxon>Equus</taxon>
    </lineage>
</organism>
<keyword evidence="9" id="KW-1185">Reference proteome</keyword>
<dbReference type="Gene3D" id="1.10.287.550">
    <property type="entry name" value="Helix hairpin bin"/>
    <property type="match status" value="1"/>
</dbReference>
<dbReference type="PANTHER" id="PTHR42693:SF48">
    <property type="entry name" value="ARYLSULFATASE L"/>
    <property type="match status" value="1"/>
</dbReference>
<comment type="similarity">
    <text evidence="2">Belongs to the sulfatase family.</text>
</comment>
<dbReference type="InterPro" id="IPR050738">
    <property type="entry name" value="Sulfatase"/>
</dbReference>
<evidence type="ECO:0000259" key="7">
    <source>
        <dbReference type="Pfam" id="PF00884"/>
    </source>
</evidence>
<dbReference type="Gene3D" id="3.30.1120.10">
    <property type="match status" value="1"/>
</dbReference>
<dbReference type="GO" id="GO:0005783">
    <property type="term" value="C:endoplasmic reticulum"/>
    <property type="evidence" value="ECO:0007669"/>
    <property type="project" value="UniProtKB-ARBA"/>
</dbReference>
<keyword evidence="6" id="KW-0812">Transmembrane</keyword>
<evidence type="ECO:0000313" key="8">
    <source>
        <dbReference type="Ensembl" id="ENSEASP00005057667.1"/>
    </source>
</evidence>
<dbReference type="Gene3D" id="3.40.720.10">
    <property type="entry name" value="Alkaline Phosphatase, subunit A"/>
    <property type="match status" value="2"/>
</dbReference>
<dbReference type="InterPro" id="IPR024607">
    <property type="entry name" value="Sulfatase_CS"/>
</dbReference>
<protein>
    <submittedName>
        <fullName evidence="8">Arylsulfatase L</fullName>
    </submittedName>
</protein>
<keyword evidence="5" id="KW-0106">Calcium</keyword>
<dbReference type="GeneTree" id="ENSGT00940000163319"/>
<evidence type="ECO:0000256" key="3">
    <source>
        <dbReference type="ARBA" id="ARBA00022723"/>
    </source>
</evidence>
<evidence type="ECO:0000256" key="2">
    <source>
        <dbReference type="ARBA" id="ARBA00008779"/>
    </source>
</evidence>
<dbReference type="PROSITE" id="PS00523">
    <property type="entry name" value="SULFATASE_1"/>
    <property type="match status" value="1"/>
</dbReference>
<evidence type="ECO:0000256" key="1">
    <source>
        <dbReference type="ARBA" id="ARBA00001913"/>
    </source>
</evidence>
<evidence type="ECO:0000256" key="4">
    <source>
        <dbReference type="ARBA" id="ARBA00022801"/>
    </source>
</evidence>
<dbReference type="Pfam" id="PF00884">
    <property type="entry name" value="Sulfatase"/>
    <property type="match status" value="1"/>
</dbReference>
<feature type="transmembrane region" description="Helical" evidence="6">
    <location>
        <begin position="172"/>
        <end position="195"/>
    </location>
</feature>
<dbReference type="PROSITE" id="PS00149">
    <property type="entry name" value="SULFATASE_2"/>
    <property type="match status" value="1"/>
</dbReference>
<dbReference type="PANTHER" id="PTHR42693">
    <property type="entry name" value="ARYLSULFATASE FAMILY MEMBER"/>
    <property type="match status" value="1"/>
</dbReference>
<sequence length="440" mass="48850">MLHREPCRTPNIDRLAKDGVMLTQHIAAASVCTPSRAAFLTGRYPVRSGMVSSNGYRVLQWTAASGGLPTNETTFAKILKDTGYATGLIGKWHLGLNCRSSKDHCHHPLNHGFDHFYGMPFSMMGDCVHWELSEKRVGLENKLNFCSQIMAIAALTFTTGKLIHLMTGSWALVIWSTVAAILLSVSSYFTGALIVHADCFLMRNHTITEQPMHFHRTTSLILKEISSFVKRNKQGPFLLFVSFLQVHTPLITTEKFAGRSLHGPYGDNTEEMDWMVGQILDTLDVEGLTNNTLVYFTSDHGGSLEAQLGNNQYGGWNGIYKGGAVWKVHYVTPMFHPDGAGACYGKAVCPCSGHGVSRHDPPLLFDLSRDPSEAHALTPDTEPSFYQVMERVGQAVEEHRRTLGPVPLQLDTLDNVWRPWLQPCCGPFPLCWCDQEGDGR</sequence>
<evidence type="ECO:0000256" key="5">
    <source>
        <dbReference type="ARBA" id="ARBA00022837"/>
    </source>
</evidence>
<dbReference type="InterPro" id="IPR000917">
    <property type="entry name" value="Sulfatase_N"/>
</dbReference>
<keyword evidence="3" id="KW-0479">Metal-binding</keyword>
<reference evidence="8" key="3">
    <citation type="submission" date="2025-09" db="UniProtKB">
        <authorList>
            <consortium name="Ensembl"/>
        </authorList>
    </citation>
    <scope>IDENTIFICATION</scope>
</reference>
<dbReference type="InterPro" id="IPR017850">
    <property type="entry name" value="Alkaline_phosphatase_core_sf"/>
</dbReference>
<dbReference type="GO" id="GO:0046872">
    <property type="term" value="F:metal ion binding"/>
    <property type="evidence" value="ECO:0007669"/>
    <property type="project" value="UniProtKB-KW"/>
</dbReference>
<dbReference type="AlphaFoldDB" id="A0A9L0K5M5"/>
<keyword evidence="4" id="KW-0378">Hydrolase</keyword>
<feature type="domain" description="Sulfatase N-terminal" evidence="7">
    <location>
        <begin position="6"/>
        <end position="335"/>
    </location>
</feature>
<accession>A0A9L0K5M5</accession>
<reference evidence="8 9" key="1">
    <citation type="journal article" date="2020" name="Nat. Commun.">
        <title>Donkey genomes provide new insights into domestication and selection for coat color.</title>
        <authorList>
            <person name="Wang"/>
            <person name="C."/>
            <person name="Li"/>
            <person name="H."/>
            <person name="Guo"/>
            <person name="Y."/>
            <person name="Huang"/>
            <person name="J."/>
            <person name="Sun"/>
            <person name="Y."/>
            <person name="Min"/>
            <person name="J."/>
            <person name="Wang"/>
            <person name="J."/>
            <person name="Fang"/>
            <person name="X."/>
            <person name="Zhao"/>
            <person name="Z."/>
            <person name="Wang"/>
            <person name="S."/>
            <person name="Zhang"/>
            <person name="Y."/>
            <person name="Liu"/>
            <person name="Q."/>
            <person name="Jiang"/>
            <person name="Q."/>
            <person name="Wang"/>
            <person name="X."/>
            <person name="Guo"/>
            <person name="Y."/>
            <person name="Yang"/>
            <person name="C."/>
            <person name="Wang"/>
            <person name="Y."/>
            <person name="Tian"/>
            <person name="F."/>
            <person name="Zhuang"/>
            <person name="G."/>
            <person name="Fan"/>
            <person name="Y."/>
            <person name="Gao"/>
            <person name="Q."/>
            <person name="Li"/>
            <person name="Y."/>
            <person name="Ju"/>
            <person name="Z."/>
            <person name="Li"/>
            <person name="J."/>
            <person name="Li"/>
            <person name="R."/>
            <person name="Hou"/>
            <person name="M."/>
            <person name="Yang"/>
            <person name="G."/>
            <person name="Liu"/>
            <person name="G."/>
            <person name="Liu"/>
            <person name="W."/>
            <person name="Guo"/>
            <person name="J."/>
            <person name="Pan"/>
            <person name="S."/>
            <person name="Fan"/>
            <person name="G."/>
            <person name="Zhang"/>
            <person name="W."/>
            <person name="Zhang"/>
            <person name="R."/>
            <person name="Yu"/>
            <person name="J."/>
            <person name="Zhang"/>
            <person name="X."/>
            <person name="Yin"/>
            <person name="Q."/>
            <person name="Ji"/>
            <person name="C."/>
            <person name="Jin"/>
            <person name="Y."/>
            <person name="Yue"/>
            <person name="G."/>
            <person name="Liu"/>
            <person name="M."/>
            <person name="Xu"/>
            <person name="J."/>
            <person name="Liu"/>
            <person name="S."/>
            <person name="Jordana"/>
            <person name="J."/>
            <person name="Noce"/>
            <person name="A."/>
            <person name="Amills"/>
            <person name="M."/>
            <person name="Wu"/>
            <person name="D.D."/>
            <person name="Li"/>
            <person name="S."/>
            <person name="Zhou"/>
            <person name="X. and Zhong"/>
            <person name="J."/>
        </authorList>
    </citation>
    <scope>NUCLEOTIDE SEQUENCE [LARGE SCALE GENOMIC DNA]</scope>
</reference>
<comment type="cofactor">
    <cofactor evidence="1">
        <name>Ca(2+)</name>
        <dbReference type="ChEBI" id="CHEBI:29108"/>
    </cofactor>
</comment>
<dbReference type="FunFam" id="3.30.1120.10:FF:000001">
    <property type="entry name" value="Arylsulfatase E"/>
    <property type="match status" value="1"/>
</dbReference>
<dbReference type="SUPFAM" id="SSF53649">
    <property type="entry name" value="Alkaline phosphatase-like"/>
    <property type="match status" value="1"/>
</dbReference>
<reference evidence="8" key="2">
    <citation type="submission" date="2025-08" db="UniProtKB">
        <authorList>
            <consortium name="Ensembl"/>
        </authorList>
    </citation>
    <scope>IDENTIFICATION</scope>
</reference>
<evidence type="ECO:0000256" key="6">
    <source>
        <dbReference type="SAM" id="Phobius"/>
    </source>
</evidence>
<keyword evidence="6" id="KW-0472">Membrane</keyword>
<gene>
    <name evidence="8" type="primary">ARSL</name>
</gene>
<evidence type="ECO:0000313" key="9">
    <source>
        <dbReference type="Proteomes" id="UP000694387"/>
    </source>
</evidence>
<proteinExistence type="inferred from homology"/>
<keyword evidence="6" id="KW-1133">Transmembrane helix</keyword>
<dbReference type="GO" id="GO:0004065">
    <property type="term" value="F:arylsulfatase activity"/>
    <property type="evidence" value="ECO:0007669"/>
    <property type="project" value="TreeGrafter"/>
</dbReference>
<dbReference type="Proteomes" id="UP000694387">
    <property type="component" value="Chromosome 4"/>
</dbReference>
<name>A0A9L0K5M5_EQUAS</name>